<dbReference type="InterPro" id="IPR006015">
    <property type="entry name" value="Universal_stress_UspA"/>
</dbReference>
<accession>A0A086P6H5</accession>
<dbReference type="OrthoDB" id="9804721at2"/>
<sequence length="277" mass="29401">MALRDIILQMNSYPEPTPGWALDNALALASGLGARLSVGVCQVRIPPASNWLADTLIDAAGMIAAENRKSTDHAQALLAQFHASASDDIRGEAMLVECVGMMSTYWQIASRARAYDLLLVPVHGREQGVPVEGLIFETGRPLILLTEDARNGKFDHIVVGWDGSRAAARALADALSICAEARTVEIATVAGDKDLSPAASVSDIVRHLGRHGITANAIEIPAAGRDAGQALQAYCTEAESDLLVMGAYGHSRVRQFVLGGATRSVLERPALSIFLSH</sequence>
<dbReference type="Gene3D" id="3.40.50.12370">
    <property type="match status" value="1"/>
</dbReference>
<organism evidence="3 4">
    <name type="scientific">Sphingobium herbicidovorans (strain ATCC 700291 / DSM 11019 / CCUG 56400 / KCTC 2939 / LMG 18315 / NBRC 16415 / MH)</name>
    <name type="common">Sphingomonas herbicidovorans</name>
    <dbReference type="NCBI Taxonomy" id="1219045"/>
    <lineage>
        <taxon>Bacteria</taxon>
        <taxon>Pseudomonadati</taxon>
        <taxon>Pseudomonadota</taxon>
        <taxon>Alphaproteobacteria</taxon>
        <taxon>Sphingomonadales</taxon>
        <taxon>Sphingomonadaceae</taxon>
        <taxon>Sphingobium</taxon>
    </lineage>
</organism>
<dbReference type="RefSeq" id="WP_037468255.1">
    <property type="nucleotide sequence ID" value="NZ_BCZD01000011.1"/>
</dbReference>
<dbReference type="EMBL" id="JFZA02000045">
    <property type="protein sequence ID" value="KFG88993.1"/>
    <property type="molecule type" value="Genomic_DNA"/>
</dbReference>
<dbReference type="InterPro" id="IPR006016">
    <property type="entry name" value="UspA"/>
</dbReference>
<name>A0A086P6H5_SPHHM</name>
<dbReference type="PATRIC" id="fig|1219045.3.peg.3453"/>
<evidence type="ECO:0000313" key="3">
    <source>
        <dbReference type="EMBL" id="KFG88993.1"/>
    </source>
</evidence>
<comment type="caution">
    <text evidence="3">The sequence shown here is derived from an EMBL/GenBank/DDBJ whole genome shotgun (WGS) entry which is preliminary data.</text>
</comment>
<dbReference type="STRING" id="76947.GCA_002080435_03189"/>
<dbReference type="PRINTS" id="PR01438">
    <property type="entry name" value="UNVRSLSTRESS"/>
</dbReference>
<dbReference type="Proteomes" id="UP000024284">
    <property type="component" value="Unassembled WGS sequence"/>
</dbReference>
<evidence type="ECO:0000256" key="1">
    <source>
        <dbReference type="ARBA" id="ARBA00008791"/>
    </source>
</evidence>
<dbReference type="AlphaFoldDB" id="A0A086P6H5"/>
<feature type="domain" description="UspA" evidence="2">
    <location>
        <begin position="154"/>
        <end position="268"/>
    </location>
</feature>
<dbReference type="SUPFAM" id="SSF52402">
    <property type="entry name" value="Adenine nucleotide alpha hydrolases-like"/>
    <property type="match status" value="1"/>
</dbReference>
<evidence type="ECO:0000259" key="2">
    <source>
        <dbReference type="Pfam" id="PF00582"/>
    </source>
</evidence>
<proteinExistence type="inferred from homology"/>
<gene>
    <name evidence="3" type="ORF">BV98_003393</name>
</gene>
<keyword evidence="4" id="KW-1185">Reference proteome</keyword>
<reference evidence="3" key="1">
    <citation type="submission" date="2014-08" db="EMBL/GenBank/DDBJ databases">
        <title>Draft genome sequences of Sphingobium herbicidovorans.</title>
        <authorList>
            <person name="Gan H.M."/>
            <person name="Gan H.Y."/>
            <person name="Savka M.A."/>
        </authorList>
    </citation>
    <scope>NUCLEOTIDE SEQUENCE [LARGE SCALE GENOMIC DNA]</scope>
    <source>
        <strain evidence="3">NBRC 16415</strain>
    </source>
</reference>
<dbReference type="Pfam" id="PF00582">
    <property type="entry name" value="Usp"/>
    <property type="match status" value="1"/>
</dbReference>
<comment type="similarity">
    <text evidence="1">Belongs to the universal stress protein A family.</text>
</comment>
<dbReference type="eggNOG" id="COG0589">
    <property type="taxonomic scope" value="Bacteria"/>
</dbReference>
<protein>
    <submittedName>
        <fullName evidence="3">Universal stress protein family protein</fullName>
    </submittedName>
</protein>
<evidence type="ECO:0000313" key="4">
    <source>
        <dbReference type="Proteomes" id="UP000024284"/>
    </source>
</evidence>